<sequence length="222" mass="24484">MEPDITQTAALVADSARSKMLIALLGGKALTATELALEAHISAQTASSHLSKLVEGGLLVVRKQGRHRYFQLAGYEIAELLEQLMNVTASINPIHTGPSDKSLRHSRVCYDHLAGEVAVQLYDSLVAQGLIEDALIEAKLTEKGKAFFISLGADIEAFERQKRPVCKACLDWSERRTHLAGSLGKWILEYLLSQGWAQQIPDSRVIEFTPKGITRFRQTFIA</sequence>
<dbReference type="PROSITE" id="PS50987">
    <property type="entry name" value="HTH_ARSR_2"/>
    <property type="match status" value="1"/>
</dbReference>
<dbReference type="RefSeq" id="WP_062663604.1">
    <property type="nucleotide sequence ID" value="NZ_FIZX01000002.1"/>
</dbReference>
<dbReference type="PANTHER" id="PTHR39168">
    <property type="entry name" value="TRANSCRIPTIONAL REGULATOR-RELATED"/>
    <property type="match status" value="1"/>
</dbReference>
<dbReference type="PANTHER" id="PTHR39168:SF1">
    <property type="entry name" value="TRANSCRIPTIONAL REGULATORY PROTEIN"/>
    <property type="match status" value="1"/>
</dbReference>
<dbReference type="GO" id="GO:0003677">
    <property type="term" value="F:DNA binding"/>
    <property type="evidence" value="ECO:0007669"/>
    <property type="project" value="TreeGrafter"/>
</dbReference>
<dbReference type="AlphaFoldDB" id="A0A128F3H0"/>
<dbReference type="InterPro" id="IPR001845">
    <property type="entry name" value="HTH_ArsR_DNA-bd_dom"/>
</dbReference>
<dbReference type="GO" id="GO:0046686">
    <property type="term" value="P:response to cadmium ion"/>
    <property type="evidence" value="ECO:0007669"/>
    <property type="project" value="TreeGrafter"/>
</dbReference>
<gene>
    <name evidence="2" type="ORF">GCE9029_02545</name>
</gene>
<dbReference type="InterPro" id="IPR036388">
    <property type="entry name" value="WH-like_DNA-bd_sf"/>
</dbReference>
<reference evidence="3" key="1">
    <citation type="submission" date="2016-02" db="EMBL/GenBank/DDBJ databases">
        <authorList>
            <person name="Rodrigo-Torres Lidia"/>
            <person name="Arahal R.David."/>
        </authorList>
    </citation>
    <scope>NUCLEOTIDE SEQUENCE [LARGE SCALE GENOMIC DNA]</scope>
    <source>
        <strain evidence="3">CECT 9029</strain>
    </source>
</reference>
<dbReference type="CDD" id="cd00090">
    <property type="entry name" value="HTH_ARSR"/>
    <property type="match status" value="1"/>
</dbReference>
<dbReference type="InterPro" id="IPR036390">
    <property type="entry name" value="WH_DNA-bd_sf"/>
</dbReference>
<dbReference type="InterPro" id="IPR011991">
    <property type="entry name" value="ArsR-like_HTH"/>
</dbReference>
<dbReference type="SUPFAM" id="SSF46785">
    <property type="entry name" value="Winged helix' DNA-binding domain"/>
    <property type="match status" value="1"/>
</dbReference>
<evidence type="ECO:0000313" key="3">
    <source>
        <dbReference type="Proteomes" id="UP000071641"/>
    </source>
</evidence>
<dbReference type="Gene3D" id="1.10.10.10">
    <property type="entry name" value="Winged helix-like DNA-binding domain superfamily/Winged helix DNA-binding domain"/>
    <property type="match status" value="1"/>
</dbReference>
<dbReference type="STRING" id="1796497.GCE9029_02545"/>
<dbReference type="GO" id="GO:0003700">
    <property type="term" value="F:DNA-binding transcription factor activity"/>
    <property type="evidence" value="ECO:0007669"/>
    <property type="project" value="InterPro"/>
</dbReference>
<dbReference type="EMBL" id="FIZX01000002">
    <property type="protein sequence ID" value="CZF81337.1"/>
    <property type="molecule type" value="Genomic_DNA"/>
</dbReference>
<dbReference type="GO" id="GO:0010288">
    <property type="term" value="P:response to lead ion"/>
    <property type="evidence" value="ECO:0007669"/>
    <property type="project" value="TreeGrafter"/>
</dbReference>
<organism evidence="2 3">
    <name type="scientific">Grimontia celer</name>
    <dbReference type="NCBI Taxonomy" id="1796497"/>
    <lineage>
        <taxon>Bacteria</taxon>
        <taxon>Pseudomonadati</taxon>
        <taxon>Pseudomonadota</taxon>
        <taxon>Gammaproteobacteria</taxon>
        <taxon>Vibrionales</taxon>
        <taxon>Vibrionaceae</taxon>
        <taxon>Grimontia</taxon>
    </lineage>
</organism>
<dbReference type="OrthoDB" id="9797716at2"/>
<dbReference type="SMART" id="SM00418">
    <property type="entry name" value="HTH_ARSR"/>
    <property type="match status" value="1"/>
</dbReference>
<dbReference type="Proteomes" id="UP000071641">
    <property type="component" value="Unassembled WGS sequence"/>
</dbReference>
<evidence type="ECO:0000313" key="2">
    <source>
        <dbReference type="EMBL" id="CZF81337.1"/>
    </source>
</evidence>
<feature type="domain" description="HTH arsR-type" evidence="1">
    <location>
        <begin position="1"/>
        <end position="92"/>
    </location>
</feature>
<keyword evidence="3" id="KW-1185">Reference proteome</keyword>
<name>A0A128F3H0_9GAMM</name>
<accession>A0A128F3H0</accession>
<dbReference type="GO" id="GO:0097063">
    <property type="term" value="F:cadmium ion sensor activity"/>
    <property type="evidence" value="ECO:0007669"/>
    <property type="project" value="TreeGrafter"/>
</dbReference>
<dbReference type="InterPro" id="IPR052543">
    <property type="entry name" value="HTH_Metal-responsive_Reg"/>
</dbReference>
<dbReference type="Pfam" id="PF12840">
    <property type="entry name" value="HTH_20"/>
    <property type="match status" value="1"/>
</dbReference>
<evidence type="ECO:0000259" key="1">
    <source>
        <dbReference type="PROSITE" id="PS50987"/>
    </source>
</evidence>
<proteinExistence type="predicted"/>
<dbReference type="PRINTS" id="PR00778">
    <property type="entry name" value="HTHARSR"/>
</dbReference>
<dbReference type="GO" id="GO:0032791">
    <property type="term" value="F:lead ion binding"/>
    <property type="evidence" value="ECO:0007669"/>
    <property type="project" value="TreeGrafter"/>
</dbReference>
<protein>
    <submittedName>
        <fullName evidence="2">Helix-turn-helix domain protein</fullName>
    </submittedName>
</protein>